<evidence type="ECO:0000313" key="2">
    <source>
        <dbReference type="EMBL" id="PAV81410.1"/>
    </source>
</evidence>
<protein>
    <submittedName>
        <fullName evidence="2">Uncharacterized protein</fullName>
    </submittedName>
</protein>
<evidence type="ECO:0000313" key="3">
    <source>
        <dbReference type="Proteomes" id="UP000218231"/>
    </source>
</evidence>
<feature type="compositionally biased region" description="Low complexity" evidence="1">
    <location>
        <begin position="95"/>
        <end position="108"/>
    </location>
</feature>
<dbReference type="AlphaFoldDB" id="A0A2A2L5F2"/>
<keyword evidence="3" id="KW-1185">Reference proteome</keyword>
<reference evidence="2 3" key="1">
    <citation type="journal article" date="2017" name="Curr. Biol.">
        <title>Genome architecture and evolution of a unichromosomal asexual nematode.</title>
        <authorList>
            <person name="Fradin H."/>
            <person name="Zegar C."/>
            <person name="Gutwein M."/>
            <person name="Lucas J."/>
            <person name="Kovtun M."/>
            <person name="Corcoran D."/>
            <person name="Baugh L.R."/>
            <person name="Kiontke K."/>
            <person name="Gunsalus K."/>
            <person name="Fitch D.H."/>
            <person name="Piano F."/>
        </authorList>
    </citation>
    <scope>NUCLEOTIDE SEQUENCE [LARGE SCALE GENOMIC DNA]</scope>
    <source>
        <strain evidence="2">PF1309</strain>
    </source>
</reference>
<evidence type="ECO:0000256" key="1">
    <source>
        <dbReference type="SAM" id="MobiDB-lite"/>
    </source>
</evidence>
<organism evidence="2 3">
    <name type="scientific">Diploscapter pachys</name>
    <dbReference type="NCBI Taxonomy" id="2018661"/>
    <lineage>
        <taxon>Eukaryota</taxon>
        <taxon>Metazoa</taxon>
        <taxon>Ecdysozoa</taxon>
        <taxon>Nematoda</taxon>
        <taxon>Chromadorea</taxon>
        <taxon>Rhabditida</taxon>
        <taxon>Rhabditina</taxon>
        <taxon>Rhabditomorpha</taxon>
        <taxon>Rhabditoidea</taxon>
        <taxon>Rhabditidae</taxon>
        <taxon>Diploscapter</taxon>
    </lineage>
</organism>
<dbReference type="Proteomes" id="UP000218231">
    <property type="component" value="Unassembled WGS sequence"/>
</dbReference>
<sequence length="108" mass="12328">MVIIDTERCIWLWPLLEGADLRGRLKFSPAAVSFFLWRRFGVQKLVSCEKKRDIAEKEQKYLRRGQFIFLSRSADNQGTQRSCDYSTPRPVSGFSAPLLSSSSSTLPP</sequence>
<accession>A0A2A2L5F2</accession>
<feature type="region of interest" description="Disordered" evidence="1">
    <location>
        <begin position="75"/>
        <end position="108"/>
    </location>
</feature>
<proteinExistence type="predicted"/>
<feature type="compositionally biased region" description="Polar residues" evidence="1">
    <location>
        <begin position="75"/>
        <end position="85"/>
    </location>
</feature>
<name>A0A2A2L5F2_9BILA</name>
<dbReference type="EMBL" id="LIAE01007181">
    <property type="protein sequence ID" value="PAV81410.1"/>
    <property type="molecule type" value="Genomic_DNA"/>
</dbReference>
<comment type="caution">
    <text evidence="2">The sequence shown here is derived from an EMBL/GenBank/DDBJ whole genome shotgun (WGS) entry which is preliminary data.</text>
</comment>
<gene>
    <name evidence="2" type="ORF">WR25_24701</name>
</gene>